<gene>
    <name evidence="2" type="ORF">V8G54_019706</name>
</gene>
<feature type="non-terminal residue" evidence="2">
    <location>
        <position position="137"/>
    </location>
</feature>
<dbReference type="AlphaFoldDB" id="A0AAQ3NAF0"/>
<evidence type="ECO:0000313" key="2">
    <source>
        <dbReference type="EMBL" id="WVZ06360.1"/>
    </source>
</evidence>
<dbReference type="Proteomes" id="UP001374535">
    <property type="component" value="Chromosome 6"/>
</dbReference>
<reference evidence="2 3" key="1">
    <citation type="journal article" date="2023" name="Life. Sci Alliance">
        <title>Evolutionary insights into 3D genome organization and epigenetic landscape of Vigna mungo.</title>
        <authorList>
            <person name="Junaid A."/>
            <person name="Singh B."/>
            <person name="Bhatia S."/>
        </authorList>
    </citation>
    <scope>NUCLEOTIDE SEQUENCE [LARGE SCALE GENOMIC DNA]</scope>
    <source>
        <strain evidence="2">Urdbean</strain>
    </source>
</reference>
<keyword evidence="3" id="KW-1185">Reference proteome</keyword>
<evidence type="ECO:0000313" key="3">
    <source>
        <dbReference type="Proteomes" id="UP001374535"/>
    </source>
</evidence>
<name>A0AAQ3NAF0_VIGMU</name>
<dbReference type="EMBL" id="CP144695">
    <property type="protein sequence ID" value="WVZ06360.1"/>
    <property type="molecule type" value="Genomic_DNA"/>
</dbReference>
<accession>A0AAQ3NAF0</accession>
<proteinExistence type="predicted"/>
<keyword evidence="1" id="KW-0472">Membrane</keyword>
<feature type="transmembrane region" description="Helical" evidence="1">
    <location>
        <begin position="20"/>
        <end position="43"/>
    </location>
</feature>
<keyword evidence="1" id="KW-1133">Transmembrane helix</keyword>
<sequence length="137" mass="15383">MVLSEHNLVKLEFLINYLSFQTMQLLVSIFHLIYVFVFMGSVLDLGCALSTPSQFQLEANAIINSGWWNLSHSYSIYYICSWIYGIDCNDAGSVTGITYLSFNKPIQLATLNLPAFKNLEHLEVVGSHLNGTIPSEN</sequence>
<keyword evidence="1" id="KW-0812">Transmembrane</keyword>
<evidence type="ECO:0000256" key="1">
    <source>
        <dbReference type="SAM" id="Phobius"/>
    </source>
</evidence>
<organism evidence="2 3">
    <name type="scientific">Vigna mungo</name>
    <name type="common">Black gram</name>
    <name type="synonym">Phaseolus mungo</name>
    <dbReference type="NCBI Taxonomy" id="3915"/>
    <lineage>
        <taxon>Eukaryota</taxon>
        <taxon>Viridiplantae</taxon>
        <taxon>Streptophyta</taxon>
        <taxon>Embryophyta</taxon>
        <taxon>Tracheophyta</taxon>
        <taxon>Spermatophyta</taxon>
        <taxon>Magnoliopsida</taxon>
        <taxon>eudicotyledons</taxon>
        <taxon>Gunneridae</taxon>
        <taxon>Pentapetalae</taxon>
        <taxon>rosids</taxon>
        <taxon>fabids</taxon>
        <taxon>Fabales</taxon>
        <taxon>Fabaceae</taxon>
        <taxon>Papilionoideae</taxon>
        <taxon>50 kb inversion clade</taxon>
        <taxon>NPAAA clade</taxon>
        <taxon>indigoferoid/millettioid clade</taxon>
        <taxon>Phaseoleae</taxon>
        <taxon>Vigna</taxon>
    </lineage>
</organism>
<protein>
    <recommendedName>
        <fullName evidence="4">Leucine-rich repeat-containing N-terminal plant-type domain-containing protein</fullName>
    </recommendedName>
</protein>
<evidence type="ECO:0008006" key="4">
    <source>
        <dbReference type="Google" id="ProtNLM"/>
    </source>
</evidence>